<gene>
    <name evidence="1" type="ORF">AOZ06_28765</name>
</gene>
<keyword evidence="2" id="KW-1185">Reference proteome</keyword>
<dbReference type="KEGG" id="kphy:AOZ06_28765"/>
<proteinExistence type="predicted"/>
<accession>A0A0N9HY32</accession>
<dbReference type="EMBL" id="CP012752">
    <property type="protein sequence ID" value="ALG10355.1"/>
    <property type="molecule type" value="Genomic_DNA"/>
</dbReference>
<evidence type="ECO:0008006" key="3">
    <source>
        <dbReference type="Google" id="ProtNLM"/>
    </source>
</evidence>
<dbReference type="Proteomes" id="UP000063699">
    <property type="component" value="Chromosome"/>
</dbReference>
<name>A0A0N9HY32_9PSEU</name>
<dbReference type="RefSeq" id="WP_054292258.1">
    <property type="nucleotide sequence ID" value="NZ_CP012752.1"/>
</dbReference>
<protein>
    <recommendedName>
        <fullName evidence="3">WXG100 family type VII secretion target</fullName>
    </recommendedName>
</protein>
<sequence length="107" mass="11628">MADDFFLDLDKFRAFSRSLGDAGFDLQDAHQKLAGVLDQYKGCWGDDEIGKGFQKNYYGDSESLQKGAGAAGTGIVETARGSLKAAKNLAELDEDAARKLDGRFKSR</sequence>
<reference evidence="1 2" key="1">
    <citation type="submission" date="2015-07" db="EMBL/GenBank/DDBJ databases">
        <title>Genome sequencing of Kibdelosporangium phytohabitans.</title>
        <authorList>
            <person name="Qin S."/>
            <person name="Xing K."/>
        </authorList>
    </citation>
    <scope>NUCLEOTIDE SEQUENCE [LARGE SCALE GENOMIC DNA]</scope>
    <source>
        <strain evidence="1 2">KLBMP1111</strain>
    </source>
</reference>
<dbReference type="OrthoDB" id="4562539at2"/>
<dbReference type="STRING" id="860235.AOZ06_28765"/>
<evidence type="ECO:0000313" key="2">
    <source>
        <dbReference type="Proteomes" id="UP000063699"/>
    </source>
</evidence>
<organism evidence="1 2">
    <name type="scientific">Kibdelosporangium phytohabitans</name>
    <dbReference type="NCBI Taxonomy" id="860235"/>
    <lineage>
        <taxon>Bacteria</taxon>
        <taxon>Bacillati</taxon>
        <taxon>Actinomycetota</taxon>
        <taxon>Actinomycetes</taxon>
        <taxon>Pseudonocardiales</taxon>
        <taxon>Pseudonocardiaceae</taxon>
        <taxon>Kibdelosporangium</taxon>
    </lineage>
</organism>
<dbReference type="AlphaFoldDB" id="A0A0N9HY32"/>
<dbReference type="Gene3D" id="1.10.287.1060">
    <property type="entry name" value="ESAT-6-like"/>
    <property type="match status" value="1"/>
</dbReference>
<evidence type="ECO:0000313" key="1">
    <source>
        <dbReference type="EMBL" id="ALG10355.1"/>
    </source>
</evidence>